<sequence>MPQVGLFDDEMLTSFELLTSNEKINESYQRVKKLNVRQNILFYYLDWLIRKSPEISNMIRQRNNETSIMSSSSSYVYLYKSRKGRLLQLLNDENLIKLEEKFPTILHIEEMMDETRFYLYRKYSNPKLGTKESEEVELRIVVPLMLHKIFDRLNGIKSKYDNQSQEIEDRIKSFKNIIMNVNANEKICTPRAICLILNFSKYIKDLEQIGSEKYLDKFLNWKHEKICHETSHLDKALEHQRNIMTEEHENFLDKKVADTDNKYSQLFKDEISTYPGSSTKMAKLIPHYRSMGDVQPDDLFYDDIIAKHHCFNAFKFDKDKQPNIANRIACRMIMWARWLNALLDLEDEGLSRSHLYRAWIRQRLPLQSKLDELFVMDISSLEKKEEEMARMQADLNEFVLEQLDKFIVFGNPDEILNKWREIEGGKEHKIEWNSEEYTKHINWIKGKVTEFLINSVLNPPDINAIESEKRQFSNIQHILLIELPTYPEVREALRDFVGYSGIVRMIREFKWKVEVEYFGIIREEMDKVIQKEEEAQVDPDERRGHRWMMEGFEIASETSQGSTKTKENKSAFHDENFHNDLQNYLKTGEIQKDYFDPLLKEIENTLDLAKDLVDYENKGEIKWLNEIKDKWDGKKIQILSSHVASIKDNLEGFLNNLEDEIKENLLLRKALREYHSDLLNHKHKKWPISQKVKRDMTEIIKNWIPWSHQNNEKPAPKGIAKFVLSGSHRLGAATIKSDIDGVILVPRKTYWQTHFEKDFFGNFDCILKGCINRENNEEAEDNSLFCKLCENPYVENLRRIYGRVPIIRLKYAGFQFDLSFATLEEESLNKLFKDENSLNVKNLDEAIEKFREKMPDTFFEADNATILRLRLNTRLGMIFALSGVRSTLRFIELLDKNIAKFKLAYITVKLWARKNPNNSLISIIMELFEYLVKWFDLKSNEEKIIMVENPKEYENSRKVVDWNLDRELRQREEHFKNLLGEGYKKHSEVVWPIILPGFPTQNAGFNINSSTGLIMKNEMENGKEFYF</sequence>
<organism evidence="1 2">
    <name type="scientific">Meloidogyne javanica</name>
    <name type="common">Root-knot nematode worm</name>
    <dbReference type="NCBI Taxonomy" id="6303"/>
    <lineage>
        <taxon>Eukaryota</taxon>
        <taxon>Metazoa</taxon>
        <taxon>Ecdysozoa</taxon>
        <taxon>Nematoda</taxon>
        <taxon>Chromadorea</taxon>
        <taxon>Rhabditida</taxon>
        <taxon>Tylenchina</taxon>
        <taxon>Tylenchomorpha</taxon>
        <taxon>Tylenchoidea</taxon>
        <taxon>Meloidogynidae</taxon>
        <taxon>Meloidogyninae</taxon>
        <taxon>Meloidogyne</taxon>
        <taxon>Meloidogyne incognita group</taxon>
    </lineage>
</organism>
<dbReference type="GO" id="GO:0005634">
    <property type="term" value="C:nucleus"/>
    <property type="evidence" value="ECO:0007669"/>
    <property type="project" value="TreeGrafter"/>
</dbReference>
<proteinExistence type="predicted"/>
<dbReference type="AlphaFoldDB" id="A0A915MIC3"/>
<keyword evidence="1" id="KW-1185">Reference proteome</keyword>
<accession>A0A915MIC3</accession>
<dbReference type="InterPro" id="IPR043519">
    <property type="entry name" value="NT_sf"/>
</dbReference>
<evidence type="ECO:0000313" key="2">
    <source>
        <dbReference type="WBParaSite" id="scaffold4216_cov285.g7827"/>
    </source>
</evidence>
<dbReference type="WBParaSite" id="scaffold4216_cov285.g7827">
    <property type="protein sequence ID" value="scaffold4216_cov285.g7827"/>
    <property type="gene ID" value="scaffold4216_cov285.g7827"/>
</dbReference>
<dbReference type="Proteomes" id="UP000887561">
    <property type="component" value="Unplaced"/>
</dbReference>
<dbReference type="Gene3D" id="3.30.460.10">
    <property type="entry name" value="Beta Polymerase, domain 2"/>
    <property type="match status" value="1"/>
</dbReference>
<dbReference type="PANTHER" id="PTHR10682:SF10">
    <property type="entry name" value="POLYNUCLEOTIDE ADENYLYLTRANSFERASE"/>
    <property type="match status" value="1"/>
</dbReference>
<dbReference type="GO" id="GO:1990817">
    <property type="term" value="F:poly(A) RNA polymerase activity"/>
    <property type="evidence" value="ECO:0007669"/>
    <property type="project" value="TreeGrafter"/>
</dbReference>
<dbReference type="Gene3D" id="1.10.1410.10">
    <property type="match status" value="1"/>
</dbReference>
<name>A0A915MIC3_MELJA</name>
<evidence type="ECO:0000313" key="1">
    <source>
        <dbReference type="Proteomes" id="UP000887561"/>
    </source>
</evidence>
<reference evidence="2" key="1">
    <citation type="submission" date="2022-11" db="UniProtKB">
        <authorList>
            <consortium name="WormBaseParasite"/>
        </authorList>
    </citation>
    <scope>IDENTIFICATION</scope>
</reference>
<dbReference type="SUPFAM" id="SSF81301">
    <property type="entry name" value="Nucleotidyltransferase"/>
    <property type="match status" value="1"/>
</dbReference>
<dbReference type="PANTHER" id="PTHR10682">
    <property type="entry name" value="POLY A POLYMERASE"/>
    <property type="match status" value="1"/>
</dbReference>
<protein>
    <submittedName>
        <fullName evidence="2">Polynucleotide adenylyltransferase</fullName>
    </submittedName>
</protein>